<name>A0ABR1KSJ8_9PEZI</name>
<sequence length="163" mass="17717">MCALGQWVVSSMWMLPAASRKTELRMCWQATMKNGGSARGGWLAAGGWWHSTMRSHSRNGPCSLLHTASKWLRALASSCRVQKIKTCLDAAKERASVVIMPRLVLLAPAARAHGAFSASSSRWCFLAQLRPPVDSCHVLTVALAQTHHTRCADNDEGGADVEC</sequence>
<comment type="caution">
    <text evidence="2">The sequence shown here is derived from an EMBL/GenBank/DDBJ whole genome shotgun (WGS) entry which is preliminary data.</text>
</comment>
<keyword evidence="1" id="KW-0732">Signal</keyword>
<accession>A0ABR1KSJ8</accession>
<evidence type="ECO:0000256" key="1">
    <source>
        <dbReference type="SAM" id="SignalP"/>
    </source>
</evidence>
<protein>
    <recommendedName>
        <fullName evidence="4">Secreted protein</fullName>
    </recommendedName>
</protein>
<feature type="chain" id="PRO_5045987191" description="Secreted protein" evidence="1">
    <location>
        <begin position="20"/>
        <end position="163"/>
    </location>
</feature>
<feature type="signal peptide" evidence="1">
    <location>
        <begin position="1"/>
        <end position="19"/>
    </location>
</feature>
<keyword evidence="3" id="KW-1185">Reference proteome</keyword>
<evidence type="ECO:0008006" key="4">
    <source>
        <dbReference type="Google" id="ProtNLM"/>
    </source>
</evidence>
<dbReference type="EMBL" id="JBBPHU010000003">
    <property type="protein sequence ID" value="KAK7520452.1"/>
    <property type="molecule type" value="Genomic_DNA"/>
</dbReference>
<proteinExistence type="predicted"/>
<evidence type="ECO:0000313" key="2">
    <source>
        <dbReference type="EMBL" id="KAK7520452.1"/>
    </source>
</evidence>
<evidence type="ECO:0000313" key="3">
    <source>
        <dbReference type="Proteomes" id="UP001363622"/>
    </source>
</evidence>
<gene>
    <name evidence="2" type="ORF">IWZ03DRAFT_138636</name>
</gene>
<dbReference type="Proteomes" id="UP001363622">
    <property type="component" value="Unassembled WGS sequence"/>
</dbReference>
<reference evidence="2 3" key="1">
    <citation type="submission" date="2024-04" db="EMBL/GenBank/DDBJ databases">
        <title>Phyllosticta paracitricarpa is synonymous to the EU quarantine fungus P. citricarpa based on phylogenomic analyses.</title>
        <authorList>
            <consortium name="Lawrence Berkeley National Laboratory"/>
            <person name="Van Ingen-Buijs V.A."/>
            <person name="Van Westerhoven A.C."/>
            <person name="Haridas S."/>
            <person name="Skiadas P."/>
            <person name="Martin F."/>
            <person name="Groenewald J.Z."/>
            <person name="Crous P.W."/>
            <person name="Seidl M.F."/>
        </authorList>
    </citation>
    <scope>NUCLEOTIDE SEQUENCE [LARGE SCALE GENOMIC DNA]</scope>
    <source>
        <strain evidence="2 3">CBS 123371</strain>
    </source>
</reference>
<organism evidence="2 3">
    <name type="scientific">Phyllosticta citriasiana</name>
    <dbReference type="NCBI Taxonomy" id="595635"/>
    <lineage>
        <taxon>Eukaryota</taxon>
        <taxon>Fungi</taxon>
        <taxon>Dikarya</taxon>
        <taxon>Ascomycota</taxon>
        <taxon>Pezizomycotina</taxon>
        <taxon>Dothideomycetes</taxon>
        <taxon>Dothideomycetes incertae sedis</taxon>
        <taxon>Botryosphaeriales</taxon>
        <taxon>Phyllostictaceae</taxon>
        <taxon>Phyllosticta</taxon>
    </lineage>
</organism>